<dbReference type="RefSeq" id="WP_220204715.1">
    <property type="nucleotide sequence ID" value="NZ_BNJK01000001.1"/>
</dbReference>
<comment type="caution">
    <text evidence="2">The sequence shown here is derived from an EMBL/GenBank/DDBJ whole genome shotgun (WGS) entry which is preliminary data.</text>
</comment>
<dbReference type="EMBL" id="BNJK01000001">
    <property type="protein sequence ID" value="GHO93952.1"/>
    <property type="molecule type" value="Genomic_DNA"/>
</dbReference>
<keyword evidence="1" id="KW-1133">Transmembrane helix</keyword>
<accession>A0A8J3N1F5</accession>
<keyword evidence="1" id="KW-0812">Transmembrane</keyword>
<evidence type="ECO:0000313" key="3">
    <source>
        <dbReference type="Proteomes" id="UP000597444"/>
    </source>
</evidence>
<feature type="transmembrane region" description="Helical" evidence="1">
    <location>
        <begin position="108"/>
        <end position="128"/>
    </location>
</feature>
<reference evidence="2" key="1">
    <citation type="submission" date="2020-10" db="EMBL/GenBank/DDBJ databases">
        <title>Taxonomic study of unclassified bacteria belonging to the class Ktedonobacteria.</title>
        <authorList>
            <person name="Yabe S."/>
            <person name="Wang C.M."/>
            <person name="Zheng Y."/>
            <person name="Sakai Y."/>
            <person name="Cavaletti L."/>
            <person name="Monciardini P."/>
            <person name="Donadio S."/>
        </authorList>
    </citation>
    <scope>NUCLEOTIDE SEQUENCE</scope>
    <source>
        <strain evidence="2">ID150040</strain>
    </source>
</reference>
<proteinExistence type="predicted"/>
<evidence type="ECO:0000256" key="1">
    <source>
        <dbReference type="SAM" id="Phobius"/>
    </source>
</evidence>
<name>A0A8J3N1F5_9CHLR</name>
<gene>
    <name evidence="2" type="ORF">KSF_040000</name>
</gene>
<organism evidence="2 3">
    <name type="scientific">Reticulibacter mediterranei</name>
    <dbReference type="NCBI Taxonomy" id="2778369"/>
    <lineage>
        <taxon>Bacteria</taxon>
        <taxon>Bacillati</taxon>
        <taxon>Chloroflexota</taxon>
        <taxon>Ktedonobacteria</taxon>
        <taxon>Ktedonobacterales</taxon>
        <taxon>Reticulibacteraceae</taxon>
        <taxon>Reticulibacter</taxon>
    </lineage>
</organism>
<dbReference type="Proteomes" id="UP000597444">
    <property type="component" value="Unassembled WGS sequence"/>
</dbReference>
<keyword evidence="3" id="KW-1185">Reference proteome</keyword>
<sequence length="148" mass="17220">MNPEVFSKYERILALLAGTFNAVIGFIFFFLPELPELQHGVWPGEIPPVLARFVGAIILGNAVGAIWLFGEREWARVRPLALVATVYGTLVAFALFYHLFWLHATSFFWLYFLFDILFLLVFYGLFIYHDIAPRLLRQKAETVKRRYM</sequence>
<feature type="transmembrane region" description="Helical" evidence="1">
    <location>
        <begin position="12"/>
        <end position="30"/>
    </location>
</feature>
<evidence type="ECO:0000313" key="2">
    <source>
        <dbReference type="EMBL" id="GHO93952.1"/>
    </source>
</evidence>
<feature type="transmembrane region" description="Helical" evidence="1">
    <location>
        <begin position="81"/>
        <end position="102"/>
    </location>
</feature>
<dbReference type="AlphaFoldDB" id="A0A8J3N1F5"/>
<feature type="transmembrane region" description="Helical" evidence="1">
    <location>
        <begin position="50"/>
        <end position="69"/>
    </location>
</feature>
<keyword evidence="1" id="KW-0472">Membrane</keyword>
<protein>
    <submittedName>
        <fullName evidence="2">Uncharacterized protein</fullName>
    </submittedName>
</protein>